<gene>
    <name evidence="1" type="ORF">SLNSH_03115</name>
</gene>
<dbReference type="Pfam" id="PF13714">
    <property type="entry name" value="PEP_mutase"/>
    <property type="match status" value="1"/>
</dbReference>
<dbReference type="PANTHER" id="PTHR42905">
    <property type="entry name" value="PHOSPHOENOLPYRUVATE CARBOXYLASE"/>
    <property type="match status" value="1"/>
</dbReference>
<evidence type="ECO:0000313" key="2">
    <source>
        <dbReference type="Proteomes" id="UP000239772"/>
    </source>
</evidence>
<dbReference type="Gene3D" id="3.20.20.60">
    <property type="entry name" value="Phosphoenolpyruvate-binding domains"/>
    <property type="match status" value="1"/>
</dbReference>
<dbReference type="Proteomes" id="UP000239772">
    <property type="component" value="Unassembled WGS sequence"/>
</dbReference>
<dbReference type="OrthoDB" id="9771433at2"/>
<dbReference type="SUPFAM" id="SSF51621">
    <property type="entry name" value="Phosphoenolpyruvate/pyruvate domain"/>
    <property type="match status" value="1"/>
</dbReference>
<dbReference type="InterPro" id="IPR015813">
    <property type="entry name" value="Pyrv/PenolPyrv_kinase-like_dom"/>
</dbReference>
<dbReference type="EMBL" id="PVZS01000003">
    <property type="protein sequence ID" value="PSC06293.1"/>
    <property type="molecule type" value="Genomic_DNA"/>
</dbReference>
<proteinExistence type="predicted"/>
<dbReference type="InterPro" id="IPR039556">
    <property type="entry name" value="ICL/PEPM"/>
</dbReference>
<name>A0A2T1HX69_9HYPH</name>
<organism evidence="1 2">
    <name type="scientific">Alsobacter soli</name>
    <dbReference type="NCBI Taxonomy" id="2109933"/>
    <lineage>
        <taxon>Bacteria</taxon>
        <taxon>Pseudomonadati</taxon>
        <taxon>Pseudomonadota</taxon>
        <taxon>Alphaproteobacteria</taxon>
        <taxon>Hyphomicrobiales</taxon>
        <taxon>Alsobacteraceae</taxon>
        <taxon>Alsobacter</taxon>
    </lineage>
</organism>
<dbReference type="InterPro" id="IPR040442">
    <property type="entry name" value="Pyrv_kinase-like_dom_sf"/>
</dbReference>
<comment type="caution">
    <text evidence="1">The sequence shown here is derived from an EMBL/GenBank/DDBJ whole genome shotgun (WGS) entry which is preliminary data.</text>
</comment>
<keyword evidence="2" id="KW-1185">Reference proteome</keyword>
<dbReference type="RefSeq" id="WP_106335208.1">
    <property type="nucleotide sequence ID" value="NZ_PVZS01000003.1"/>
</dbReference>
<dbReference type="GO" id="GO:0016833">
    <property type="term" value="F:oxo-acid-lyase activity"/>
    <property type="evidence" value="ECO:0007669"/>
    <property type="project" value="UniProtKB-ARBA"/>
</dbReference>
<dbReference type="CDD" id="cd00377">
    <property type="entry name" value="ICL_PEPM"/>
    <property type="match status" value="1"/>
</dbReference>
<sequence length="297" mass="31887">MPFTGHKDFAARVRAQKTYWAAGAYDALSARMIQAAGFDALLTSGFGVSASLLGMPDAELYTMTENLGVVRNVCNVVDIPVIADIDTAYGNAINVMRTIREFEATGAAAVIMEDQVAPKRCPICVGGVETIPLEEAVGKLKAAVEARRNPDMLIVARTDVATEAEAIERAKAYVAAGADVIQPISRTFKTIEGLRALREACGAPLSLQVLGWLEKNLSPAEIESVAGLATFPLVPLMTVAQAMQENLAVLAREKTSKNLPRPVMAHDPFVEMIGFKQIEELQLKYLTSPPPKAFAAE</sequence>
<evidence type="ECO:0000313" key="1">
    <source>
        <dbReference type="EMBL" id="PSC06293.1"/>
    </source>
</evidence>
<dbReference type="PANTHER" id="PTHR42905:SF5">
    <property type="entry name" value="CARBOXYVINYL-CARBOXYPHOSPHONATE PHOSPHORYLMUTASE, CHLOROPLASTIC"/>
    <property type="match status" value="1"/>
</dbReference>
<dbReference type="AlphaFoldDB" id="A0A2T1HX69"/>
<protein>
    <submittedName>
        <fullName evidence="1">Carboxyvinyl-carboxyphosphonate phosphorylmutase</fullName>
    </submittedName>
</protein>
<accession>A0A2T1HX69</accession>
<reference evidence="2" key="1">
    <citation type="submission" date="2018-03" db="EMBL/GenBank/DDBJ databases">
        <authorList>
            <person name="Sun L."/>
            <person name="Liu H."/>
            <person name="Chen W."/>
            <person name="Huang K."/>
            <person name="Liu W."/>
            <person name="Gao X."/>
        </authorList>
    </citation>
    <scope>NUCLEOTIDE SEQUENCE [LARGE SCALE GENOMIC DNA]</scope>
    <source>
        <strain evidence="2">SH9</strain>
    </source>
</reference>